<accession>A0A095XZW3</accession>
<dbReference type="PANTHER" id="PTHR38767:SF1">
    <property type="entry name" value="DNA POLYMERASE III SUBUNIT CHI"/>
    <property type="match status" value="1"/>
</dbReference>
<dbReference type="GO" id="GO:0032298">
    <property type="term" value="P:positive regulation of DNA-templated DNA replication initiation"/>
    <property type="evidence" value="ECO:0007669"/>
    <property type="project" value="TreeGrafter"/>
</dbReference>
<reference evidence="1 2" key="1">
    <citation type="journal article" date="2014" name="Genome Announc.">
        <title>Genome Sequence of Gammaproteobacterial Pseudohaliea rubra Type Strain DSM 19751, Isolated from Coastal Seawater of the Mediterranean Sea.</title>
        <authorList>
            <person name="Spring S."/>
            <person name="Fiebig A."/>
            <person name="Riedel T."/>
            <person name="Goker M."/>
            <person name="Klenk H.P."/>
        </authorList>
    </citation>
    <scope>NUCLEOTIDE SEQUENCE [LARGE SCALE GENOMIC DNA]</scope>
    <source>
        <strain evidence="1 2">DSM 19751</strain>
    </source>
</reference>
<dbReference type="Gene3D" id="3.40.50.10110">
    <property type="entry name" value="DNA polymerase III subunit chi"/>
    <property type="match status" value="1"/>
</dbReference>
<dbReference type="STRING" id="1265313.HRUBRA_00006"/>
<gene>
    <name evidence="1" type="ORF">HRUBRA_00006</name>
</gene>
<dbReference type="EC" id="2.7.7.7" evidence="1"/>
<dbReference type="AlphaFoldDB" id="A0A095XZW3"/>
<dbReference type="GO" id="GO:0006260">
    <property type="term" value="P:DNA replication"/>
    <property type="evidence" value="ECO:0007669"/>
    <property type="project" value="InterPro"/>
</dbReference>
<dbReference type="eggNOG" id="COG2927">
    <property type="taxonomic scope" value="Bacteria"/>
</dbReference>
<dbReference type="SUPFAM" id="SSF102400">
    <property type="entry name" value="DNA polymerase III chi subunit"/>
    <property type="match status" value="1"/>
</dbReference>
<dbReference type="Pfam" id="PF04364">
    <property type="entry name" value="DNA_pol3_chi"/>
    <property type="match status" value="1"/>
</dbReference>
<protein>
    <submittedName>
        <fullName evidence="1">DNA polymerase III chi subunit</fullName>
        <ecNumber evidence="1">2.7.7.7</ecNumber>
    </submittedName>
</protein>
<keyword evidence="1" id="KW-0548">Nucleotidyltransferase</keyword>
<dbReference type="EMBL" id="AUVB01000001">
    <property type="protein sequence ID" value="KGE05326.1"/>
    <property type="molecule type" value="Genomic_DNA"/>
</dbReference>
<organism evidence="1 2">
    <name type="scientific">Pseudohaliea rubra DSM 19751</name>
    <dbReference type="NCBI Taxonomy" id="1265313"/>
    <lineage>
        <taxon>Bacteria</taxon>
        <taxon>Pseudomonadati</taxon>
        <taxon>Pseudomonadota</taxon>
        <taxon>Gammaproteobacteria</taxon>
        <taxon>Cellvibrionales</taxon>
        <taxon>Halieaceae</taxon>
        <taxon>Pseudohaliea</taxon>
    </lineage>
</organism>
<dbReference type="GO" id="GO:0003677">
    <property type="term" value="F:DNA binding"/>
    <property type="evidence" value="ECO:0007669"/>
    <property type="project" value="InterPro"/>
</dbReference>
<dbReference type="HOGENOM" id="CLU_131584_2_1_6"/>
<dbReference type="InterPro" id="IPR036768">
    <property type="entry name" value="PolIII_chi_sf"/>
</dbReference>
<keyword evidence="2" id="KW-1185">Reference proteome</keyword>
<keyword evidence="1" id="KW-0808">Transferase</keyword>
<proteinExistence type="predicted"/>
<dbReference type="PANTHER" id="PTHR38767">
    <property type="entry name" value="DNA POLYMERASE III SUBUNIT CHI"/>
    <property type="match status" value="1"/>
</dbReference>
<dbReference type="Proteomes" id="UP000029640">
    <property type="component" value="Unassembled WGS sequence"/>
</dbReference>
<dbReference type="OrthoDB" id="5297568at2"/>
<sequence length="139" mass="15897">MTRVGFYVVSDGDAGRRPLIACRLAHKAAGRGHRVFLHCADETQARGLDELLWNFRPDAFLPHALVEDHRGETVLIGWGQDPADHDDLLINLDLTPPPFFPRFHRVAEVVTRDETSLQALRAAWQFYRERGYALEKHDL</sequence>
<comment type="caution">
    <text evidence="1">The sequence shown here is derived from an EMBL/GenBank/DDBJ whole genome shotgun (WGS) entry which is preliminary data.</text>
</comment>
<name>A0A095XZW3_9GAMM</name>
<evidence type="ECO:0000313" key="1">
    <source>
        <dbReference type="EMBL" id="KGE05326.1"/>
    </source>
</evidence>
<dbReference type="InterPro" id="IPR007459">
    <property type="entry name" value="DNA_pol3_chi"/>
</dbReference>
<evidence type="ECO:0000313" key="2">
    <source>
        <dbReference type="Proteomes" id="UP000029640"/>
    </source>
</evidence>
<dbReference type="GO" id="GO:0003887">
    <property type="term" value="F:DNA-directed DNA polymerase activity"/>
    <property type="evidence" value="ECO:0007669"/>
    <property type="project" value="UniProtKB-EC"/>
</dbReference>
<dbReference type="RefSeq" id="WP_035516023.1">
    <property type="nucleotide sequence ID" value="NZ_KN234760.1"/>
</dbReference>